<sequence length="241" mass="27664">MSNRCTSWLRMELKGMRSGSFWLVVAIYLLLLGTILFRTFEHEAAPNPMQYNETLSFLLCTMVAMLFFQREWGGGSMETIASYPMSLTAMTMRKWGLAIILMLIAQAGWMTLYVLRFGQMTALTYPWDGGEAITDTVQKIELLIQPLPAMMFMISITIFGMVLSQKLYGGLALGFAWWLLDTITTGAILRYFTLYTTYLDMREVPFVLNRLLLVGVSLILLIVSCYVVNRRQRYTKDQELE</sequence>
<evidence type="ECO:0000313" key="2">
    <source>
        <dbReference type="EMBL" id="WDI01791.1"/>
    </source>
</evidence>
<feature type="transmembrane region" description="Helical" evidence="1">
    <location>
        <begin position="175"/>
        <end position="195"/>
    </location>
</feature>
<feature type="transmembrane region" description="Helical" evidence="1">
    <location>
        <begin position="143"/>
        <end position="163"/>
    </location>
</feature>
<keyword evidence="1" id="KW-0812">Transmembrane</keyword>
<keyword evidence="1" id="KW-1133">Transmembrane helix</keyword>
<name>A0ABY7X7K0_9BACL</name>
<gene>
    <name evidence="2" type="ORF">PUW25_21600</name>
</gene>
<feature type="transmembrane region" description="Helical" evidence="1">
    <location>
        <begin position="95"/>
        <end position="115"/>
    </location>
</feature>
<protein>
    <recommendedName>
        <fullName evidence="4">ABC transporter permease</fullName>
    </recommendedName>
</protein>
<keyword evidence="3" id="KW-1185">Reference proteome</keyword>
<dbReference type="Proteomes" id="UP001221519">
    <property type="component" value="Chromosome"/>
</dbReference>
<evidence type="ECO:0000313" key="3">
    <source>
        <dbReference type="Proteomes" id="UP001221519"/>
    </source>
</evidence>
<keyword evidence="1" id="KW-0472">Membrane</keyword>
<evidence type="ECO:0000256" key="1">
    <source>
        <dbReference type="SAM" id="Phobius"/>
    </source>
</evidence>
<feature type="transmembrane region" description="Helical" evidence="1">
    <location>
        <begin position="207"/>
        <end position="228"/>
    </location>
</feature>
<proteinExistence type="predicted"/>
<reference evidence="2 3" key="1">
    <citation type="submission" date="2023-02" db="EMBL/GenBank/DDBJ databases">
        <title>Pathogen: clinical or host-associated sample.</title>
        <authorList>
            <person name="Hergert J."/>
            <person name="Casey R."/>
            <person name="Wagner J."/>
            <person name="Young E.L."/>
            <person name="Oakeson K.F."/>
        </authorList>
    </citation>
    <scope>NUCLEOTIDE SEQUENCE [LARGE SCALE GENOMIC DNA]</scope>
    <source>
        <strain evidence="2 3">2022CK-00829</strain>
    </source>
</reference>
<accession>A0ABY7X7K0</accession>
<dbReference type="EMBL" id="CP118108">
    <property type="protein sequence ID" value="WDI01791.1"/>
    <property type="molecule type" value="Genomic_DNA"/>
</dbReference>
<organism evidence="2 3">
    <name type="scientific">Paenibacillus urinalis</name>
    <dbReference type="NCBI Taxonomy" id="521520"/>
    <lineage>
        <taxon>Bacteria</taxon>
        <taxon>Bacillati</taxon>
        <taxon>Bacillota</taxon>
        <taxon>Bacilli</taxon>
        <taxon>Bacillales</taxon>
        <taxon>Paenibacillaceae</taxon>
        <taxon>Paenibacillus</taxon>
    </lineage>
</organism>
<evidence type="ECO:0008006" key="4">
    <source>
        <dbReference type="Google" id="ProtNLM"/>
    </source>
</evidence>
<dbReference type="RefSeq" id="WP_047913715.1">
    <property type="nucleotide sequence ID" value="NZ_CP118106.1"/>
</dbReference>
<feature type="transmembrane region" description="Helical" evidence="1">
    <location>
        <begin position="49"/>
        <end position="68"/>
    </location>
</feature>
<feature type="transmembrane region" description="Helical" evidence="1">
    <location>
        <begin position="20"/>
        <end position="37"/>
    </location>
</feature>